<gene>
    <name evidence="2" type="ORF">C4544_03795</name>
</gene>
<dbReference type="Proteomes" id="UP000285655">
    <property type="component" value="Unassembled WGS sequence"/>
</dbReference>
<dbReference type="Pfam" id="PF01522">
    <property type="entry name" value="Polysacc_deac_1"/>
    <property type="match status" value="1"/>
</dbReference>
<feature type="domain" description="NodB homology" evidence="1">
    <location>
        <begin position="31"/>
        <end position="128"/>
    </location>
</feature>
<dbReference type="InterPro" id="IPR002509">
    <property type="entry name" value="NODB_dom"/>
</dbReference>
<name>A0A419DDD6_9BACT</name>
<dbReference type="EMBL" id="QZJW01000031">
    <property type="protein sequence ID" value="RJO61060.1"/>
    <property type="molecule type" value="Genomic_DNA"/>
</dbReference>
<dbReference type="SUPFAM" id="SSF88713">
    <property type="entry name" value="Glycoside hydrolase/deacetylase"/>
    <property type="match status" value="1"/>
</dbReference>
<dbReference type="InterPro" id="IPR011330">
    <property type="entry name" value="Glyco_hydro/deAcase_b/a-brl"/>
</dbReference>
<dbReference type="AlphaFoldDB" id="A0A419DDD6"/>
<sequence>MNVKQFAFTLDLEPDYAGVVNQYEIFKDLEKVEEFLSVISALNVKITVFTLGEIFDYFPAVIRLFEKYCCEFEVHSYSHNFQHPDSEAEIMQSKEAYYKYFKRNPCGYRAPRGMISHTGIKTLEAHGFLYDSSIFPSYFPNPFKYLLCNKQIHRYSNSSIIEIPFTVVTPFRITLSVSYIKLLGLNLFKKVFLPDTVCFGSHLHDFIINEYSFNKLPFYQKTLYGRNKHKGIQYCIEFLEHVKHKGYQFCYISDLYNMHKNNMDVIY</sequence>
<reference evidence="2 3" key="1">
    <citation type="journal article" date="2017" name="ISME J.">
        <title>Energy and carbon metabolisms in a deep terrestrial subsurface fluid microbial community.</title>
        <authorList>
            <person name="Momper L."/>
            <person name="Jungbluth S.P."/>
            <person name="Lee M.D."/>
            <person name="Amend J.P."/>
        </authorList>
    </citation>
    <scope>NUCLEOTIDE SEQUENCE [LARGE SCALE GENOMIC DNA]</scope>
    <source>
        <strain evidence="2">SURF_29</strain>
    </source>
</reference>
<organism evidence="2 3">
    <name type="scientific">candidate division WS5 bacterium</name>
    <dbReference type="NCBI Taxonomy" id="2093353"/>
    <lineage>
        <taxon>Bacteria</taxon>
        <taxon>candidate division WS5</taxon>
    </lineage>
</organism>
<dbReference type="GO" id="GO:0016810">
    <property type="term" value="F:hydrolase activity, acting on carbon-nitrogen (but not peptide) bonds"/>
    <property type="evidence" value="ECO:0007669"/>
    <property type="project" value="InterPro"/>
</dbReference>
<dbReference type="PANTHER" id="PTHR47561">
    <property type="entry name" value="POLYSACCHARIDE DEACETYLASE FAMILY PROTEIN (AFU_ORTHOLOGUE AFUA_6G05030)"/>
    <property type="match status" value="1"/>
</dbReference>
<comment type="caution">
    <text evidence="2">The sequence shown here is derived from an EMBL/GenBank/DDBJ whole genome shotgun (WGS) entry which is preliminary data.</text>
</comment>
<dbReference type="Gene3D" id="3.20.20.370">
    <property type="entry name" value="Glycoside hydrolase/deacetylase"/>
    <property type="match status" value="1"/>
</dbReference>
<protein>
    <recommendedName>
        <fullName evidence="1">NodB homology domain-containing protein</fullName>
    </recommendedName>
</protein>
<evidence type="ECO:0000259" key="1">
    <source>
        <dbReference type="Pfam" id="PF01522"/>
    </source>
</evidence>
<evidence type="ECO:0000313" key="2">
    <source>
        <dbReference type="EMBL" id="RJO61060.1"/>
    </source>
</evidence>
<accession>A0A419DDD6</accession>
<dbReference type="GO" id="GO:0005975">
    <property type="term" value="P:carbohydrate metabolic process"/>
    <property type="evidence" value="ECO:0007669"/>
    <property type="project" value="InterPro"/>
</dbReference>
<evidence type="ECO:0000313" key="3">
    <source>
        <dbReference type="Proteomes" id="UP000285655"/>
    </source>
</evidence>
<proteinExistence type="predicted"/>
<dbReference type="PANTHER" id="PTHR47561:SF1">
    <property type="entry name" value="POLYSACCHARIDE DEACETYLASE FAMILY PROTEIN (AFU_ORTHOLOGUE AFUA_6G05030)"/>
    <property type="match status" value="1"/>
</dbReference>